<dbReference type="STRING" id="1276538.A0A1X7RM24"/>
<sequence length="229" mass="25355">MTSEQQSKWQSLHGASVPKNIGKDSFTITAPPHTDIWRRGDDDDVFNAPLVFQSMRASEFKKVEVTVFAPWKTQYDQGGIFIAFPNPPADGSGEGGTKKLPSARVKGIKHIKAGIEFFETSSVLGIVGTDRYSDWSLSPMSNEYHQKATFRAVRDGTTLWIYAAQKGSSEEAGGEGLKPMREVKWAFMEGREDAEVWVGVYAAKPTAEAGEDEEKGIEVTFEDLVVERE</sequence>
<protein>
    <submittedName>
        <fullName evidence="2">Uncharacterized protein</fullName>
    </submittedName>
</protein>
<gene>
    <name evidence="2" type="ORF">ZT3D7_G3624</name>
</gene>
<dbReference type="AlphaFoldDB" id="A0A1X7RM24"/>
<evidence type="ECO:0000313" key="2">
    <source>
        <dbReference type="EMBL" id="SMQ48475.1"/>
    </source>
</evidence>
<feature type="compositionally biased region" description="Polar residues" evidence="1">
    <location>
        <begin position="1"/>
        <end position="10"/>
    </location>
</feature>
<evidence type="ECO:0000313" key="3">
    <source>
        <dbReference type="Proteomes" id="UP000215127"/>
    </source>
</evidence>
<name>A0A1X7RM24_ZYMT9</name>
<dbReference type="Proteomes" id="UP000215127">
    <property type="component" value="Chromosome 3"/>
</dbReference>
<dbReference type="EMBL" id="LT853694">
    <property type="protein sequence ID" value="SMQ48475.1"/>
    <property type="molecule type" value="Genomic_DNA"/>
</dbReference>
<accession>A0A1X7RM24</accession>
<organism evidence="2 3">
    <name type="scientific">Zymoseptoria tritici (strain ST99CH_3D7)</name>
    <dbReference type="NCBI Taxonomy" id="1276538"/>
    <lineage>
        <taxon>Eukaryota</taxon>
        <taxon>Fungi</taxon>
        <taxon>Dikarya</taxon>
        <taxon>Ascomycota</taxon>
        <taxon>Pezizomycotina</taxon>
        <taxon>Dothideomycetes</taxon>
        <taxon>Dothideomycetidae</taxon>
        <taxon>Mycosphaerellales</taxon>
        <taxon>Mycosphaerellaceae</taxon>
        <taxon>Zymoseptoria</taxon>
    </lineage>
</organism>
<reference evidence="2 3" key="1">
    <citation type="submission" date="2016-06" db="EMBL/GenBank/DDBJ databases">
        <authorList>
            <person name="Kjaerup R.B."/>
            <person name="Dalgaard T.S."/>
            <person name="Juul-Madsen H.R."/>
        </authorList>
    </citation>
    <scope>NUCLEOTIDE SEQUENCE [LARGE SCALE GENOMIC DNA]</scope>
</reference>
<feature type="region of interest" description="Disordered" evidence="1">
    <location>
        <begin position="1"/>
        <end position="25"/>
    </location>
</feature>
<dbReference type="InterPro" id="IPR009784">
    <property type="entry name" value="DUF1349"/>
</dbReference>
<dbReference type="PANTHER" id="PTHR35332:SF2">
    <property type="entry name" value="REGULATION OF ENOLASE PROTEIN 1"/>
    <property type="match status" value="1"/>
</dbReference>
<keyword evidence="3" id="KW-1185">Reference proteome</keyword>
<proteinExistence type="predicted"/>
<evidence type="ECO:0000256" key="1">
    <source>
        <dbReference type="SAM" id="MobiDB-lite"/>
    </source>
</evidence>
<dbReference type="Gene3D" id="2.60.120.200">
    <property type="match status" value="1"/>
</dbReference>
<dbReference type="PANTHER" id="PTHR35332">
    <property type="entry name" value="REGULATION OF ENOLASE PROTEIN 1"/>
    <property type="match status" value="1"/>
</dbReference>
<dbReference type="Pfam" id="PF07081">
    <property type="entry name" value="DUF1349"/>
    <property type="match status" value="1"/>
</dbReference>